<dbReference type="SUPFAM" id="SSF55781">
    <property type="entry name" value="GAF domain-like"/>
    <property type="match status" value="1"/>
</dbReference>
<name>A0AAU8JGD9_9CYAN</name>
<dbReference type="AlphaFoldDB" id="A0AAU8JGD9"/>
<protein>
    <submittedName>
        <fullName evidence="2">GAF domain-containing protein</fullName>
    </submittedName>
</protein>
<organism evidence="2">
    <name type="scientific">Planktothricoides raciborskii GIHE-MW2</name>
    <dbReference type="NCBI Taxonomy" id="2792601"/>
    <lineage>
        <taxon>Bacteria</taxon>
        <taxon>Bacillati</taxon>
        <taxon>Cyanobacteriota</taxon>
        <taxon>Cyanophyceae</taxon>
        <taxon>Oscillatoriophycideae</taxon>
        <taxon>Oscillatoriales</taxon>
        <taxon>Oscillatoriaceae</taxon>
        <taxon>Planktothricoides</taxon>
    </lineage>
</organism>
<evidence type="ECO:0000313" key="2">
    <source>
        <dbReference type="EMBL" id="XCM37155.1"/>
    </source>
</evidence>
<dbReference type="EMBL" id="CP159837">
    <property type="protein sequence ID" value="XCM37155.1"/>
    <property type="molecule type" value="Genomic_DNA"/>
</dbReference>
<dbReference type="InterPro" id="IPR029016">
    <property type="entry name" value="GAF-like_dom_sf"/>
</dbReference>
<reference evidence="2" key="1">
    <citation type="submission" date="2024-07" db="EMBL/GenBank/DDBJ databases">
        <authorList>
            <person name="Kim Y.J."/>
            <person name="Jeong J.Y."/>
        </authorList>
    </citation>
    <scope>NUCLEOTIDE SEQUENCE</scope>
    <source>
        <strain evidence="2">GIHE-MW2</strain>
    </source>
</reference>
<sequence>MSANLSPEAQEKANSVNTDDRKVPGIQQELNQQKALARAIARIRQSLDLGVIFTTTAKEVRQLLKCDRVAVFCLDPQRNWEGEFVSEDVGENWPSALGGKRKAGLSPENCCPNYR</sequence>
<dbReference type="Gene3D" id="3.30.450.40">
    <property type="match status" value="1"/>
</dbReference>
<proteinExistence type="predicted"/>
<evidence type="ECO:0000256" key="1">
    <source>
        <dbReference type="SAM" id="MobiDB-lite"/>
    </source>
</evidence>
<accession>A0AAU8JGD9</accession>
<gene>
    <name evidence="2" type="ORF">ABWT76_005970</name>
</gene>
<feature type="compositionally biased region" description="Polar residues" evidence="1">
    <location>
        <begin position="1"/>
        <end position="17"/>
    </location>
</feature>
<dbReference type="RefSeq" id="WP_054470188.1">
    <property type="nucleotide sequence ID" value="NZ_CP159837.1"/>
</dbReference>
<feature type="region of interest" description="Disordered" evidence="1">
    <location>
        <begin position="1"/>
        <end position="25"/>
    </location>
</feature>
<feature type="region of interest" description="Disordered" evidence="1">
    <location>
        <begin position="96"/>
        <end position="115"/>
    </location>
</feature>